<dbReference type="GO" id="GO:0005739">
    <property type="term" value="C:mitochondrion"/>
    <property type="evidence" value="ECO:0007669"/>
    <property type="project" value="TreeGrafter"/>
</dbReference>
<dbReference type="InterPro" id="IPR007863">
    <property type="entry name" value="Peptidase_M16_C"/>
</dbReference>
<dbReference type="InterPro" id="IPR054734">
    <property type="entry name" value="PqqF-like_C_4"/>
</dbReference>
<dbReference type="InterPro" id="IPR043504">
    <property type="entry name" value="Peptidase_S1_PA_chymotrypsin"/>
</dbReference>
<dbReference type="SMART" id="SM00020">
    <property type="entry name" value="Tryp_SPc"/>
    <property type="match status" value="2"/>
</dbReference>
<dbReference type="Pfam" id="PF00675">
    <property type="entry name" value="Peptidase_M16"/>
    <property type="match status" value="1"/>
</dbReference>
<dbReference type="FunFam" id="2.40.10.10:FF:000068">
    <property type="entry name" value="transmembrane protease serine 2"/>
    <property type="match status" value="1"/>
</dbReference>
<accession>A0A0V1BTV2</accession>
<dbReference type="GO" id="GO:0005829">
    <property type="term" value="C:cytosol"/>
    <property type="evidence" value="ECO:0007669"/>
    <property type="project" value="TreeGrafter"/>
</dbReference>
<evidence type="ECO:0000256" key="7">
    <source>
        <dbReference type="ARBA" id="ARBA00023049"/>
    </source>
</evidence>
<dbReference type="FunFam" id="3.30.830.10:FF:000005">
    <property type="entry name" value="nardilysin isoform X1"/>
    <property type="match status" value="1"/>
</dbReference>
<evidence type="ECO:0000256" key="3">
    <source>
        <dbReference type="ARBA" id="ARBA00022670"/>
    </source>
</evidence>
<dbReference type="InterPro" id="IPR009003">
    <property type="entry name" value="Peptidase_S1_PA"/>
</dbReference>
<keyword evidence="12" id="KW-1185">Reference proteome</keyword>
<evidence type="ECO:0000256" key="4">
    <source>
        <dbReference type="ARBA" id="ARBA00022723"/>
    </source>
</evidence>
<evidence type="ECO:0000256" key="9">
    <source>
        <dbReference type="RuleBase" id="RU363034"/>
    </source>
</evidence>
<dbReference type="STRING" id="6334.A0A0V1BTV2"/>
<dbReference type="Pfam" id="PF16187">
    <property type="entry name" value="Peptidase_M16_M"/>
    <property type="match status" value="1"/>
</dbReference>
<evidence type="ECO:0000256" key="6">
    <source>
        <dbReference type="ARBA" id="ARBA00022833"/>
    </source>
</evidence>
<reference evidence="11 12" key="1">
    <citation type="submission" date="2015-01" db="EMBL/GenBank/DDBJ databases">
        <title>Evolution of Trichinella species and genotypes.</title>
        <authorList>
            <person name="Korhonen P.K."/>
            <person name="Edoardo P."/>
            <person name="Giuseppe L.R."/>
            <person name="Gasser R.B."/>
        </authorList>
    </citation>
    <scope>NUCLEOTIDE SEQUENCE [LARGE SCALE GENOMIC DNA]</scope>
    <source>
        <strain evidence="11">ISS3</strain>
    </source>
</reference>
<evidence type="ECO:0000313" key="12">
    <source>
        <dbReference type="Proteomes" id="UP000054776"/>
    </source>
</evidence>
<dbReference type="InterPro" id="IPR001254">
    <property type="entry name" value="Trypsin_dom"/>
</dbReference>
<keyword evidence="7" id="KW-0482">Metalloprotease</keyword>
<dbReference type="EMBL" id="JYDH01000013">
    <property type="protein sequence ID" value="KRY40248.1"/>
    <property type="molecule type" value="Genomic_DNA"/>
</dbReference>
<dbReference type="PANTHER" id="PTHR43690">
    <property type="entry name" value="NARDILYSIN"/>
    <property type="match status" value="1"/>
</dbReference>
<keyword evidence="9" id="KW-0720">Serine protease</keyword>
<dbReference type="FunCoup" id="A0A0V1BTV2">
    <property type="interactions" value="1836"/>
</dbReference>
<dbReference type="Pfam" id="PF05193">
    <property type="entry name" value="Peptidase_M16_C"/>
    <property type="match status" value="1"/>
</dbReference>
<keyword evidence="8" id="KW-1015">Disulfide bond</keyword>
<comment type="cofactor">
    <cofactor evidence="1">
        <name>Zn(2+)</name>
        <dbReference type="ChEBI" id="CHEBI:29105"/>
    </cofactor>
</comment>
<dbReference type="Proteomes" id="UP000054776">
    <property type="component" value="Unassembled WGS sequence"/>
</dbReference>
<dbReference type="GO" id="GO:0051603">
    <property type="term" value="P:proteolysis involved in protein catabolic process"/>
    <property type="evidence" value="ECO:0007669"/>
    <property type="project" value="TreeGrafter"/>
</dbReference>
<dbReference type="GO" id="GO:0004252">
    <property type="term" value="F:serine-type endopeptidase activity"/>
    <property type="evidence" value="ECO:0007669"/>
    <property type="project" value="InterPro"/>
</dbReference>
<keyword evidence="4" id="KW-0479">Metal-binding</keyword>
<evidence type="ECO:0000256" key="8">
    <source>
        <dbReference type="ARBA" id="ARBA00023157"/>
    </source>
</evidence>
<dbReference type="Gene3D" id="3.30.830.10">
    <property type="entry name" value="Metalloenzyme, LuxS/M16 peptidase-like"/>
    <property type="match status" value="4"/>
</dbReference>
<dbReference type="InParanoid" id="A0A0V1BTV2"/>
<evidence type="ECO:0000256" key="2">
    <source>
        <dbReference type="ARBA" id="ARBA00007261"/>
    </source>
</evidence>
<dbReference type="PROSITE" id="PS50240">
    <property type="entry name" value="TRYPSIN_DOM"/>
    <property type="match status" value="2"/>
</dbReference>
<keyword evidence="3 9" id="KW-0645">Protease</keyword>
<dbReference type="InterPro" id="IPR018114">
    <property type="entry name" value="TRYPSIN_HIS"/>
</dbReference>
<dbReference type="CDD" id="cd00190">
    <property type="entry name" value="Tryp_SPc"/>
    <property type="match status" value="2"/>
</dbReference>
<dbReference type="PROSITE" id="PS00134">
    <property type="entry name" value="TRYPSIN_HIS"/>
    <property type="match status" value="2"/>
</dbReference>
<evidence type="ECO:0000313" key="11">
    <source>
        <dbReference type="EMBL" id="KRY40248.1"/>
    </source>
</evidence>
<evidence type="ECO:0000256" key="5">
    <source>
        <dbReference type="ARBA" id="ARBA00022801"/>
    </source>
</evidence>
<dbReference type="OrthoDB" id="7784541at2759"/>
<dbReference type="InterPro" id="IPR011765">
    <property type="entry name" value="Pept_M16_N"/>
</dbReference>
<dbReference type="Pfam" id="PF22456">
    <property type="entry name" value="PqqF-like_C_4"/>
    <property type="match status" value="1"/>
</dbReference>
<dbReference type="InterPro" id="IPR050626">
    <property type="entry name" value="Peptidase_M16"/>
</dbReference>
<dbReference type="GO" id="GO:0046872">
    <property type="term" value="F:metal ion binding"/>
    <property type="evidence" value="ECO:0007669"/>
    <property type="project" value="UniProtKB-KW"/>
</dbReference>
<dbReference type="SUPFAM" id="SSF63411">
    <property type="entry name" value="LuxS/MPP-like metallohydrolase"/>
    <property type="match status" value="4"/>
</dbReference>
<name>A0A0V1BTV2_TRISP</name>
<proteinExistence type="inferred from homology"/>
<feature type="domain" description="Peptidase S1" evidence="10">
    <location>
        <begin position="108"/>
        <end position="352"/>
    </location>
</feature>
<organism evidence="11 12">
    <name type="scientific">Trichinella spiralis</name>
    <name type="common">Trichina worm</name>
    <dbReference type="NCBI Taxonomy" id="6334"/>
    <lineage>
        <taxon>Eukaryota</taxon>
        <taxon>Metazoa</taxon>
        <taxon>Ecdysozoa</taxon>
        <taxon>Nematoda</taxon>
        <taxon>Enoplea</taxon>
        <taxon>Dorylaimia</taxon>
        <taxon>Trichinellida</taxon>
        <taxon>Trichinellidae</taxon>
        <taxon>Trichinella</taxon>
    </lineage>
</organism>
<evidence type="ECO:0000259" key="10">
    <source>
        <dbReference type="PROSITE" id="PS50240"/>
    </source>
</evidence>
<gene>
    <name evidence="11" type="primary">IDE</name>
    <name evidence="11" type="ORF">T01_3623</name>
</gene>
<dbReference type="InterPro" id="IPR011249">
    <property type="entry name" value="Metalloenz_LuxS/M16"/>
</dbReference>
<dbReference type="FunFam" id="3.30.830.10:FF:000003">
    <property type="entry name" value="Insulin-degrading enzyme"/>
    <property type="match status" value="1"/>
</dbReference>
<dbReference type="InterPro" id="IPR032632">
    <property type="entry name" value="Peptidase_M16_M"/>
</dbReference>
<comment type="caution">
    <text evidence="11">The sequence shown here is derived from an EMBL/GenBank/DDBJ whole genome shotgun (WGS) entry which is preliminary data.</text>
</comment>
<sequence>MELSSSIAAHSSFTYPAFTKKNFQSALSFTKTTFVLQRSLIFIKYSVIYNYFIIFVAKNRHKESFYQNDATPLQLEATYVENKKINCGIINFEEAEDSNSKIIKANRIVGGWVAEEHSFPFMVAVERLTSSSKVFACGATLIQSEPGNGTKIVLTAAHCIFSQIMKGAVHPQNFVVSAGIHNLYKQNEEKNRQTVRVRNYLCHDFSFAKQRNDIALLFLDDWIIYNKHILPICTAKADQAAPDDSICFTAGWGKTESAHVSDVLRIVDVTFFPEQTCITNPGSPFDKETMICTAGYPRKSGTCMGDSGGPLVCFVNEKFVQFGIVSWGYKCGDITVFTKLSRFSSWLEESMNDKENYNPPVPSFPAFPSKIHAVQQMKASFPPLWTFRKPAYLIPNSPSISRILYEFISFKNRQISSAMCVEIDCGLITVDQSPKNRNENSNRIIGGWTAEPHTFPWIVKLERVKNFQRKLLCGGTLIQPKKSNGTNFVLTAAHCTGSLILDHFHPHELLATVGIHDELKINNPHERTVRVKSYLHHNYNGKTLKNDIALLLLDEWITYNEHVLPICLAEYEEQPLTNSICFSAGWGITEDNLPSKELRIVDLAFQSEEVCMSDSDSLFDRKTMLCTTGQNSKSGVCMIRIKSKSKKQFLGDSGGPLVCYYKNKFVQFGVVSWGYECGEIGVFTKVSHYFYWLKNAMQSPEKFPNIIHQPMPATIFHSATYPTIFPSFPSLWIPFHPSFPISVADRLLEFLEYKLPHIRKSKYTLFYQSLHNSHDPQKPSVRIIGSSPDLNRGHCLGLQWEHSWSNYSLFWCPLHFGRCSLILARGCLSLLCTCLHHARDYLSLITSKECYDACNFPLVSECINRLLYASCMRMFVINISNSMLNESAKFIKHRNDNIIQSPEDKRSYRGLELNNGLKVLLISDPKTDKAAASLDVSAGDFAFIFVDHFVLDSLFRNLLGHMMDPWNMPGLAHFCEHMLFLGTKKVLTLYKYPKDNEYQSYLVAHGGNSNAYTSTDHTNYHFDVAPEFLGGALDRFAQFFIEPLFTVNATEREVNAVDSEMRGNLQSDSWRDYQLERHLSNPKHDYNKFGTGTRKTLLDDVLARGDDPREALLQFYQNHYSANLMALCIMGKESLDELQAAYVPTFASIENKKLEKIVWKEHPYTATELGYRVNVVPVKDLRSINFCFPLPDLHEYYTSNPGHYIGHLLGHEASGSLLSELKKHGWVNTLTAGPRTGARGFWFFNIDVEVTESGLRHVDDIAQLVFEYISLVRNEGVQEWIHRECEDLNKIEFRFKDKEQPMNLTTYLASALQLYPMEDVMFGPYRMDHYKPELVYMVLDQLRPDNMLMTVTSKSFCNVVNSAEPWYGTCYRKKPLGKEFLERCQGNGGAAGSSKFKLPDPNAFIPTDFTLADCTQPTKLPRLLTGEPGDEDPMARVWYKKDDEFLTPKTVVRLLLRSPLTNSSPGRMVEAHLYSELVFDALNEHAYNAMLAGLKYSVVSTLDGIQINVSGYSEKLPVLLSSIVDKMLSLKVEPQTFDRLKERFIRRLRNFDMEPPYQQSMYYSTLLLSDRTWSKKELLREAVGLKIEMIDDFKRVLFSEMHIEALVFGNASEQNARDILNQTKSAILEKMEPKPLLASQVTRNREVKLQKGKTFVFEAQNTVHPNSAIEMILQVGLQESRLNMLLELLVQILNEPCFHQLRTVEQLGYIVFGGLRRANDTQGLHIIVQSEESPTYLDERIEAFLSQLLVSEDIKNMPSEEFEEHRAALTSKRLEKPKKLVSAASKCWSEISSEQYNFERDEKEVNILQTITKEELIEFYKQHIAADAPKRRKLSTQVYSNNFEINSIRTKRSVLEDQGKLEKIKNLIDFKNNLPLFPRMKPEMEVPQIGVLSTEGI</sequence>
<dbReference type="Pfam" id="PF00089">
    <property type="entry name" value="Trypsin"/>
    <property type="match status" value="2"/>
</dbReference>
<dbReference type="GO" id="GO:0004222">
    <property type="term" value="F:metalloendopeptidase activity"/>
    <property type="evidence" value="ECO:0007669"/>
    <property type="project" value="InterPro"/>
</dbReference>
<dbReference type="GO" id="GO:0043171">
    <property type="term" value="P:peptide catabolic process"/>
    <property type="evidence" value="ECO:0007669"/>
    <property type="project" value="TreeGrafter"/>
</dbReference>
<keyword evidence="6" id="KW-0862">Zinc</keyword>
<comment type="similarity">
    <text evidence="2">Belongs to the peptidase M16 family.</text>
</comment>
<dbReference type="InterPro" id="IPR033116">
    <property type="entry name" value="TRYPSIN_SER"/>
</dbReference>
<keyword evidence="5 9" id="KW-0378">Hydrolase</keyword>
<dbReference type="Gene3D" id="2.40.10.10">
    <property type="entry name" value="Trypsin-like serine proteases"/>
    <property type="match status" value="2"/>
</dbReference>
<dbReference type="InterPro" id="IPR001431">
    <property type="entry name" value="Pept_M16_Zn_BS"/>
</dbReference>
<protein>
    <submittedName>
        <fullName evidence="11">Insulin-degrading enzyme</fullName>
    </submittedName>
</protein>
<dbReference type="PROSITE" id="PS00143">
    <property type="entry name" value="INSULINASE"/>
    <property type="match status" value="1"/>
</dbReference>
<dbReference type="PANTHER" id="PTHR43690:SF18">
    <property type="entry name" value="INSULIN-DEGRADING ENZYME-RELATED"/>
    <property type="match status" value="1"/>
</dbReference>
<dbReference type="SUPFAM" id="SSF50494">
    <property type="entry name" value="Trypsin-like serine proteases"/>
    <property type="match status" value="2"/>
</dbReference>
<dbReference type="PROSITE" id="PS00135">
    <property type="entry name" value="TRYPSIN_SER"/>
    <property type="match status" value="1"/>
</dbReference>
<evidence type="ECO:0000256" key="1">
    <source>
        <dbReference type="ARBA" id="ARBA00001947"/>
    </source>
</evidence>
<feature type="domain" description="Peptidase S1" evidence="10">
    <location>
        <begin position="444"/>
        <end position="698"/>
    </location>
</feature>
<dbReference type="FunFam" id="3.30.830.10:FF:000012">
    <property type="entry name" value="Protease 3"/>
    <property type="match status" value="1"/>
</dbReference>